<name>A0A2H1V4T7_SPOFR</name>
<gene>
    <name evidence="1" type="ORF">SFRICE_016053</name>
</gene>
<dbReference type="EMBL" id="ODYU01000673">
    <property type="protein sequence ID" value="SOQ35848.1"/>
    <property type="molecule type" value="Genomic_DNA"/>
</dbReference>
<evidence type="ECO:0000313" key="1">
    <source>
        <dbReference type="EMBL" id="SOQ35848.1"/>
    </source>
</evidence>
<protein>
    <submittedName>
        <fullName evidence="1">SFRICE_016053</fullName>
    </submittedName>
</protein>
<sequence>MWLCYEDVIAQIHSTHPQYASIASFHTKKKHSLAETVSTSAKLCVPMNTIGGSQTHPQQRSIAHFCRNITLNLSPPFV</sequence>
<reference evidence="1" key="1">
    <citation type="submission" date="2016-07" db="EMBL/GenBank/DDBJ databases">
        <authorList>
            <person name="Bretaudeau A."/>
        </authorList>
    </citation>
    <scope>NUCLEOTIDE SEQUENCE</scope>
    <source>
        <strain evidence="1">Rice</strain>
        <tissue evidence="1">Whole body</tissue>
    </source>
</reference>
<dbReference type="AlphaFoldDB" id="A0A2H1V4T7"/>
<organism evidence="1">
    <name type="scientific">Spodoptera frugiperda</name>
    <name type="common">Fall armyworm</name>
    <dbReference type="NCBI Taxonomy" id="7108"/>
    <lineage>
        <taxon>Eukaryota</taxon>
        <taxon>Metazoa</taxon>
        <taxon>Ecdysozoa</taxon>
        <taxon>Arthropoda</taxon>
        <taxon>Hexapoda</taxon>
        <taxon>Insecta</taxon>
        <taxon>Pterygota</taxon>
        <taxon>Neoptera</taxon>
        <taxon>Endopterygota</taxon>
        <taxon>Lepidoptera</taxon>
        <taxon>Glossata</taxon>
        <taxon>Ditrysia</taxon>
        <taxon>Noctuoidea</taxon>
        <taxon>Noctuidae</taxon>
        <taxon>Amphipyrinae</taxon>
        <taxon>Spodoptera</taxon>
    </lineage>
</organism>
<proteinExistence type="predicted"/>
<accession>A0A2H1V4T7</accession>